<evidence type="ECO:0000259" key="4">
    <source>
        <dbReference type="Pfam" id="PF09681"/>
    </source>
</evidence>
<feature type="compositionally biased region" description="Basic and acidic residues" evidence="2">
    <location>
        <begin position="282"/>
        <end position="309"/>
    </location>
</feature>
<dbReference type="InterPro" id="IPR034829">
    <property type="entry name" value="DnaD-like_sf"/>
</dbReference>
<dbReference type="SUPFAM" id="SSF158499">
    <property type="entry name" value="DnaD domain-like"/>
    <property type="match status" value="1"/>
</dbReference>
<dbReference type="EMBL" id="RCVM01000017">
    <property type="protein sequence ID" value="RLY02202.1"/>
    <property type="molecule type" value="Genomic_DNA"/>
</dbReference>
<accession>A0A3L9DSU8</accession>
<proteinExistence type="inferred from homology"/>
<name>A0A3L9DSU8_9STRE</name>
<feature type="domain" description="DnaB/C C-terminal" evidence="3">
    <location>
        <begin position="183"/>
        <end position="254"/>
    </location>
</feature>
<reference evidence="5 6" key="1">
    <citation type="submission" date="2018-10" db="EMBL/GenBank/DDBJ databases">
        <title>Streptococcus hillyeri sp. nov., isolated from equine tracheal sample.</title>
        <authorList>
            <person name="Macfadyen A.C."/>
            <person name="Waller A."/>
            <person name="Paterson G.K."/>
        </authorList>
    </citation>
    <scope>NUCLEOTIDE SEQUENCE [LARGE SCALE GENOMIC DNA]</scope>
    <source>
        <strain evidence="5 6">28462</strain>
    </source>
</reference>
<comment type="similarity">
    <text evidence="1">Belongs to the DnaB/DnaD family.</text>
</comment>
<evidence type="ECO:0000256" key="1">
    <source>
        <dbReference type="ARBA" id="ARBA00093462"/>
    </source>
</evidence>
<dbReference type="OrthoDB" id="3199595at2"/>
<feature type="region of interest" description="Disordered" evidence="2">
    <location>
        <begin position="259"/>
        <end position="309"/>
    </location>
</feature>
<dbReference type="RefSeq" id="WP_121836060.1">
    <property type="nucleotide sequence ID" value="NZ_RCVM01000017.1"/>
</dbReference>
<evidence type="ECO:0000256" key="2">
    <source>
        <dbReference type="SAM" id="MobiDB-lite"/>
    </source>
</evidence>
<organism evidence="5 6">
    <name type="scientific">Streptococcus hillyeri</name>
    <dbReference type="NCBI Taxonomy" id="2282420"/>
    <lineage>
        <taxon>Bacteria</taxon>
        <taxon>Bacillati</taxon>
        <taxon>Bacillota</taxon>
        <taxon>Bacilli</taxon>
        <taxon>Lactobacillales</taxon>
        <taxon>Streptococcaceae</taxon>
        <taxon>Streptococcus</taxon>
    </lineage>
</organism>
<dbReference type="InterPro" id="IPR006343">
    <property type="entry name" value="DnaB/C_C"/>
</dbReference>
<dbReference type="Proteomes" id="UP000279194">
    <property type="component" value="Unassembled WGS sequence"/>
</dbReference>
<dbReference type="AlphaFoldDB" id="A0A3L9DSU8"/>
<feature type="domain" description="Phage replisome organiser N-terminal" evidence="4">
    <location>
        <begin position="6"/>
        <end position="124"/>
    </location>
</feature>
<dbReference type="Pfam" id="PF07261">
    <property type="entry name" value="DnaB_2"/>
    <property type="match status" value="1"/>
</dbReference>
<sequence>MAEIKWIKITTDIFDDDKIMLIESMPEGESLLVIWLKILTLAGKTNSNGFLMMSDRIAYTDEMLATIFRRDLKIVRLALNVFEQFEMIEIIDNKILITNWEKHQNADALEKIREQTRKRVAKHRQKLIETNATVTETNVTCNVTANADVTHGNATDIDIDTEEDKDNNIVVEEESQKSERFIDVVEANLGRGLVYFEFEMMKDYLDNKSVSNDLFLEAVKIAVANNVRKFNYIARILDNWIDQGIKTPEQAIQAQRDFKAKKANQSLTKSPQSTPEWSNPDYKNETTEEEKQRLEKMKQDMLSRLGGDD</sequence>
<dbReference type="InterPro" id="IPR053162">
    <property type="entry name" value="DnaD"/>
</dbReference>
<comment type="caution">
    <text evidence="5">The sequence shown here is derived from an EMBL/GenBank/DDBJ whole genome shotgun (WGS) entry which is preliminary data.</text>
</comment>
<dbReference type="PANTHER" id="PTHR37293:SF7">
    <property type="entry name" value="HYPOTHETICAL PHAGE PROTEIN"/>
    <property type="match status" value="1"/>
</dbReference>
<dbReference type="Pfam" id="PF09681">
    <property type="entry name" value="Phage_rep_org_N"/>
    <property type="match status" value="1"/>
</dbReference>
<dbReference type="InterPro" id="IPR010056">
    <property type="entry name" value="Phage_rep_org__N"/>
</dbReference>
<dbReference type="NCBIfam" id="TIGR01714">
    <property type="entry name" value="phage_rep_org_N"/>
    <property type="match status" value="1"/>
</dbReference>
<evidence type="ECO:0000313" key="6">
    <source>
        <dbReference type="Proteomes" id="UP000279194"/>
    </source>
</evidence>
<dbReference type="NCBIfam" id="TIGR01446">
    <property type="entry name" value="DnaD_dom"/>
    <property type="match status" value="1"/>
</dbReference>
<evidence type="ECO:0000259" key="3">
    <source>
        <dbReference type="Pfam" id="PF07261"/>
    </source>
</evidence>
<dbReference type="PANTHER" id="PTHR37293">
    <property type="entry name" value="PHAGE REPLICATION PROTEIN-RELATED"/>
    <property type="match status" value="1"/>
</dbReference>
<dbReference type="Gene3D" id="1.10.10.630">
    <property type="entry name" value="DnaD domain-like"/>
    <property type="match status" value="1"/>
</dbReference>
<feature type="compositionally biased region" description="Polar residues" evidence="2">
    <location>
        <begin position="263"/>
        <end position="277"/>
    </location>
</feature>
<gene>
    <name evidence="5" type="ORF">EAF07_08095</name>
</gene>
<evidence type="ECO:0000313" key="5">
    <source>
        <dbReference type="EMBL" id="RLY02202.1"/>
    </source>
</evidence>
<keyword evidence="6" id="KW-1185">Reference proteome</keyword>
<protein>
    <submittedName>
        <fullName evidence="5">DnaD domain protein</fullName>
    </submittedName>
</protein>